<comment type="caution">
    <text evidence="2">The sequence shown here is derived from an EMBL/GenBank/DDBJ whole genome shotgun (WGS) entry which is preliminary data.</text>
</comment>
<dbReference type="EMBL" id="CACTIH010003666">
    <property type="protein sequence ID" value="CAA2981207.1"/>
    <property type="molecule type" value="Genomic_DNA"/>
</dbReference>
<feature type="region of interest" description="Disordered" evidence="1">
    <location>
        <begin position="1"/>
        <end position="27"/>
    </location>
</feature>
<reference evidence="2 3" key="1">
    <citation type="submission" date="2019-12" db="EMBL/GenBank/DDBJ databases">
        <authorList>
            <person name="Alioto T."/>
            <person name="Alioto T."/>
            <person name="Gomez Garrido J."/>
        </authorList>
    </citation>
    <scope>NUCLEOTIDE SEQUENCE [LARGE SCALE GENOMIC DNA]</scope>
</reference>
<evidence type="ECO:0000313" key="2">
    <source>
        <dbReference type="EMBL" id="CAA2981207.1"/>
    </source>
</evidence>
<protein>
    <submittedName>
        <fullName evidence="2">Uncharacterized protein</fullName>
    </submittedName>
</protein>
<evidence type="ECO:0000313" key="3">
    <source>
        <dbReference type="Proteomes" id="UP000594638"/>
    </source>
</evidence>
<accession>A0A8S0RPQ6</accession>
<dbReference type="OrthoDB" id="925325at2759"/>
<name>A0A8S0RPQ6_OLEEU</name>
<organism evidence="2 3">
    <name type="scientific">Olea europaea subsp. europaea</name>
    <dbReference type="NCBI Taxonomy" id="158383"/>
    <lineage>
        <taxon>Eukaryota</taxon>
        <taxon>Viridiplantae</taxon>
        <taxon>Streptophyta</taxon>
        <taxon>Embryophyta</taxon>
        <taxon>Tracheophyta</taxon>
        <taxon>Spermatophyta</taxon>
        <taxon>Magnoliopsida</taxon>
        <taxon>eudicotyledons</taxon>
        <taxon>Gunneridae</taxon>
        <taxon>Pentapetalae</taxon>
        <taxon>asterids</taxon>
        <taxon>lamiids</taxon>
        <taxon>Lamiales</taxon>
        <taxon>Oleaceae</taxon>
        <taxon>Oleeae</taxon>
        <taxon>Olea</taxon>
    </lineage>
</organism>
<feature type="non-terminal residue" evidence="2">
    <location>
        <position position="1"/>
    </location>
</feature>
<dbReference type="Gramene" id="OE9A038853T1">
    <property type="protein sequence ID" value="OE9A038853C1"/>
    <property type="gene ID" value="OE9A038853"/>
</dbReference>
<keyword evidence="3" id="KW-1185">Reference proteome</keyword>
<dbReference type="AlphaFoldDB" id="A0A8S0RPQ6"/>
<proteinExistence type="predicted"/>
<evidence type="ECO:0000256" key="1">
    <source>
        <dbReference type="SAM" id="MobiDB-lite"/>
    </source>
</evidence>
<dbReference type="Proteomes" id="UP000594638">
    <property type="component" value="Unassembled WGS sequence"/>
</dbReference>
<sequence length="83" mass="9920">VYSSGIVRVHQPSIPTSRRPPRNRRASCDHDDMLRQLLYHVERLSDKYEEINRKVDTIMDWMRSSQYLNINHSFRANEVFGTE</sequence>
<gene>
    <name evidence="2" type="ORF">OLEA9_A038853</name>
</gene>